<dbReference type="Proteomes" id="UP000231453">
    <property type="component" value="Unassembled WGS sequence"/>
</dbReference>
<proteinExistence type="predicted"/>
<comment type="caution">
    <text evidence="2">The sequence shown here is derived from an EMBL/GenBank/DDBJ whole genome shotgun (WGS) entry which is preliminary data.</text>
</comment>
<evidence type="ECO:0000313" key="3">
    <source>
        <dbReference type="Proteomes" id="UP000231453"/>
    </source>
</evidence>
<accession>A0A2M7VBT9</accession>
<gene>
    <name evidence="2" type="ORF">COX80_00775</name>
</gene>
<dbReference type="Gene3D" id="3.40.50.10420">
    <property type="entry name" value="NagB/RpiA/CoA transferase-like"/>
    <property type="match status" value="1"/>
</dbReference>
<evidence type="ECO:0000313" key="2">
    <source>
        <dbReference type="EMBL" id="PIZ96639.1"/>
    </source>
</evidence>
<dbReference type="PANTHER" id="PTHR36179">
    <property type="entry name" value="LUD_DOM DOMAIN-CONTAINING PROTEIN"/>
    <property type="match status" value="1"/>
</dbReference>
<dbReference type="Pfam" id="PF02589">
    <property type="entry name" value="LUD_dom"/>
    <property type="match status" value="1"/>
</dbReference>
<dbReference type="AlphaFoldDB" id="A0A2M7VBT9"/>
<protein>
    <submittedName>
        <fullName evidence="2">Lactate utilization protein</fullName>
    </submittedName>
</protein>
<feature type="domain" description="LUD" evidence="1">
    <location>
        <begin position="13"/>
        <end position="160"/>
    </location>
</feature>
<dbReference type="PANTHER" id="PTHR36179:SF2">
    <property type="entry name" value="LUD DOMAIN-CONTAINING PROTEIN"/>
    <property type="match status" value="1"/>
</dbReference>
<organism evidence="2 3">
    <name type="scientific">Candidatus Magasanikbacteria bacterium CG_4_10_14_0_2_um_filter_33_14</name>
    <dbReference type="NCBI Taxonomy" id="1974636"/>
    <lineage>
        <taxon>Bacteria</taxon>
        <taxon>Candidatus Magasanikiibacteriota</taxon>
    </lineage>
</organism>
<evidence type="ECO:0000259" key="1">
    <source>
        <dbReference type="Pfam" id="PF02589"/>
    </source>
</evidence>
<sequence>MDFEILKSAEVVKEVSQKLAENDFISFHVGSKKEALDKIKELIPAGASVMNGSSTSLDQIGFVEYLKSGDHPWINLHERVFAEPDQVKKNKIRKEITIADYHVGSVQAVTEEGEMLIASGSGSNLPSIVFNAQNVIFVVSTNKIVKNLEEAMKRLNEYVWTQEDVRMKSVGYPGSLISKILIYKKEPKMMGRTCTVIFVDEKLGF</sequence>
<dbReference type="EMBL" id="PFPL01000013">
    <property type="protein sequence ID" value="PIZ96639.1"/>
    <property type="molecule type" value="Genomic_DNA"/>
</dbReference>
<name>A0A2M7VBT9_9BACT</name>
<dbReference type="InterPro" id="IPR003741">
    <property type="entry name" value="LUD_dom"/>
</dbReference>
<dbReference type="InterPro" id="IPR024185">
    <property type="entry name" value="FTHF_cligase-like_sf"/>
</dbReference>
<reference evidence="3" key="1">
    <citation type="submission" date="2017-09" db="EMBL/GenBank/DDBJ databases">
        <title>Depth-based differentiation of microbial function through sediment-hosted aquifers and enrichment of novel symbionts in the deep terrestrial subsurface.</title>
        <authorList>
            <person name="Probst A.J."/>
            <person name="Ladd B."/>
            <person name="Jarett J.K."/>
            <person name="Geller-Mcgrath D.E."/>
            <person name="Sieber C.M.K."/>
            <person name="Emerson J.B."/>
            <person name="Anantharaman K."/>
            <person name="Thomas B.C."/>
            <person name="Malmstrom R."/>
            <person name="Stieglmeier M."/>
            <person name="Klingl A."/>
            <person name="Woyke T."/>
            <person name="Ryan C.M."/>
            <person name="Banfield J.F."/>
        </authorList>
    </citation>
    <scope>NUCLEOTIDE SEQUENCE [LARGE SCALE GENOMIC DNA]</scope>
</reference>